<feature type="signal peptide" evidence="1">
    <location>
        <begin position="1"/>
        <end position="16"/>
    </location>
</feature>
<organism evidence="2 3">
    <name type="scientific">Truncatella angustata</name>
    <dbReference type="NCBI Taxonomy" id="152316"/>
    <lineage>
        <taxon>Eukaryota</taxon>
        <taxon>Fungi</taxon>
        <taxon>Dikarya</taxon>
        <taxon>Ascomycota</taxon>
        <taxon>Pezizomycotina</taxon>
        <taxon>Sordariomycetes</taxon>
        <taxon>Xylariomycetidae</taxon>
        <taxon>Amphisphaeriales</taxon>
        <taxon>Sporocadaceae</taxon>
        <taxon>Truncatella</taxon>
    </lineage>
</organism>
<evidence type="ECO:0000313" key="3">
    <source>
        <dbReference type="Proteomes" id="UP000758603"/>
    </source>
</evidence>
<keyword evidence="1" id="KW-0732">Signal</keyword>
<dbReference type="Proteomes" id="UP000758603">
    <property type="component" value="Unassembled WGS sequence"/>
</dbReference>
<dbReference type="OrthoDB" id="4867494at2759"/>
<dbReference type="RefSeq" id="XP_045962978.1">
    <property type="nucleotide sequence ID" value="XM_046095562.1"/>
</dbReference>
<keyword evidence="3" id="KW-1185">Reference proteome</keyword>
<name>A0A9P9A243_9PEZI</name>
<reference evidence="2" key="1">
    <citation type="journal article" date="2021" name="Nat. Commun.">
        <title>Genetic determinants of endophytism in the Arabidopsis root mycobiome.</title>
        <authorList>
            <person name="Mesny F."/>
            <person name="Miyauchi S."/>
            <person name="Thiergart T."/>
            <person name="Pickel B."/>
            <person name="Atanasova L."/>
            <person name="Karlsson M."/>
            <person name="Huettel B."/>
            <person name="Barry K.W."/>
            <person name="Haridas S."/>
            <person name="Chen C."/>
            <person name="Bauer D."/>
            <person name="Andreopoulos W."/>
            <person name="Pangilinan J."/>
            <person name="LaButti K."/>
            <person name="Riley R."/>
            <person name="Lipzen A."/>
            <person name="Clum A."/>
            <person name="Drula E."/>
            <person name="Henrissat B."/>
            <person name="Kohler A."/>
            <person name="Grigoriev I.V."/>
            <person name="Martin F.M."/>
            <person name="Hacquard S."/>
        </authorList>
    </citation>
    <scope>NUCLEOTIDE SEQUENCE</scope>
    <source>
        <strain evidence="2">MPI-SDFR-AT-0073</strain>
    </source>
</reference>
<accession>A0A9P9A243</accession>
<sequence>MRHPLAMILLVGSSLASHYPLRQVFPVSSSLSDFPTAASTSPQSVSTLSVTASGAIPISTASSAKCGKGYTYCGYMLQSGGHNFAPEVINKTYCDALDGACVDGIPSTSTGQAVFLCMNDSPTSIQLFCACGGKCLNEASTSNIAHCDKPCVDGSKCS</sequence>
<protein>
    <submittedName>
        <fullName evidence="2">Uncharacterized protein</fullName>
    </submittedName>
</protein>
<dbReference type="GeneID" id="70124455"/>
<comment type="caution">
    <text evidence="2">The sequence shown here is derived from an EMBL/GenBank/DDBJ whole genome shotgun (WGS) entry which is preliminary data.</text>
</comment>
<feature type="chain" id="PRO_5040244973" evidence="1">
    <location>
        <begin position="17"/>
        <end position="158"/>
    </location>
</feature>
<proteinExistence type="predicted"/>
<dbReference type="EMBL" id="JAGPXC010000002">
    <property type="protein sequence ID" value="KAH6658744.1"/>
    <property type="molecule type" value="Genomic_DNA"/>
</dbReference>
<dbReference type="AlphaFoldDB" id="A0A9P9A243"/>
<gene>
    <name evidence="2" type="ORF">BKA67DRAFT_220921</name>
</gene>
<evidence type="ECO:0000313" key="2">
    <source>
        <dbReference type="EMBL" id="KAH6658744.1"/>
    </source>
</evidence>
<evidence type="ECO:0000256" key="1">
    <source>
        <dbReference type="SAM" id="SignalP"/>
    </source>
</evidence>